<sequence>MAPFTLPGMEEVEELREQVAGWVIPGFHSRAEVVEYAIEYAEDDGVLTDEQVTQLVDEVWQQRLREQQEWAEVTDADRFAAAFADLEAAGVVARMNFTCCQGCGASEIFDERPADRESSAYTFFHQQDAEQLADNPAVVFLAYGAFDADETTWETRAVEVGHQIVATLRTHDLPVTWSGTSGQRIQVGPLNWQRRLPV</sequence>
<keyword evidence="3" id="KW-1185">Reference proteome</keyword>
<protein>
    <recommendedName>
        <fullName evidence="1">DUF6891 domain-containing protein</fullName>
    </recommendedName>
</protein>
<feature type="domain" description="DUF6891" evidence="1">
    <location>
        <begin position="11"/>
        <end position="196"/>
    </location>
</feature>
<name>A0ABP4U4R4_9ACTN</name>
<evidence type="ECO:0000313" key="2">
    <source>
        <dbReference type="EMBL" id="GAA1698868.1"/>
    </source>
</evidence>
<proteinExistence type="predicted"/>
<evidence type="ECO:0000259" key="1">
    <source>
        <dbReference type="Pfam" id="PF21831"/>
    </source>
</evidence>
<reference evidence="3" key="1">
    <citation type="journal article" date="2019" name="Int. J. Syst. Evol. Microbiol.">
        <title>The Global Catalogue of Microorganisms (GCM) 10K type strain sequencing project: providing services to taxonomists for standard genome sequencing and annotation.</title>
        <authorList>
            <consortium name="The Broad Institute Genomics Platform"/>
            <consortium name="The Broad Institute Genome Sequencing Center for Infectious Disease"/>
            <person name="Wu L."/>
            <person name="Ma J."/>
        </authorList>
    </citation>
    <scope>NUCLEOTIDE SEQUENCE [LARGE SCALE GENOMIC DNA]</scope>
    <source>
        <strain evidence="3">JCM 14307</strain>
    </source>
</reference>
<dbReference type="EMBL" id="BAAANF010000017">
    <property type="protein sequence ID" value="GAA1698868.1"/>
    <property type="molecule type" value="Genomic_DNA"/>
</dbReference>
<dbReference type="Proteomes" id="UP001500280">
    <property type="component" value="Unassembled WGS sequence"/>
</dbReference>
<dbReference type="Pfam" id="PF21831">
    <property type="entry name" value="DUF6891"/>
    <property type="match status" value="1"/>
</dbReference>
<accession>A0ABP4U4R4</accession>
<comment type="caution">
    <text evidence="2">The sequence shown here is derived from an EMBL/GenBank/DDBJ whole genome shotgun (WGS) entry which is preliminary data.</text>
</comment>
<dbReference type="InterPro" id="IPR054186">
    <property type="entry name" value="DUF6891"/>
</dbReference>
<evidence type="ECO:0000313" key="3">
    <source>
        <dbReference type="Proteomes" id="UP001500280"/>
    </source>
</evidence>
<gene>
    <name evidence="2" type="ORF">GCM10009745_51670</name>
</gene>
<organism evidence="2 3">
    <name type="scientific">Kribbella yunnanensis</name>
    <dbReference type="NCBI Taxonomy" id="190194"/>
    <lineage>
        <taxon>Bacteria</taxon>
        <taxon>Bacillati</taxon>
        <taxon>Actinomycetota</taxon>
        <taxon>Actinomycetes</taxon>
        <taxon>Propionibacteriales</taxon>
        <taxon>Kribbellaceae</taxon>
        <taxon>Kribbella</taxon>
    </lineage>
</organism>